<feature type="region of interest" description="Disordered" evidence="5">
    <location>
        <begin position="116"/>
        <end position="205"/>
    </location>
</feature>
<dbReference type="GO" id="GO:0009725">
    <property type="term" value="P:response to hormone"/>
    <property type="evidence" value="ECO:0007669"/>
    <property type="project" value="UniProtKB-ARBA"/>
</dbReference>
<dbReference type="SMART" id="SM00717">
    <property type="entry name" value="SANT"/>
    <property type="match status" value="2"/>
</dbReference>
<comment type="caution">
    <text evidence="8">The sequence shown here is derived from an EMBL/GenBank/DDBJ whole genome shotgun (WGS) entry which is preliminary data.</text>
</comment>
<feature type="domain" description="HTH myb-type" evidence="7">
    <location>
        <begin position="70"/>
        <end position="120"/>
    </location>
</feature>
<sequence>MVIDHNGDVVPHKKPFFTKRSWSSDEDVKLKDLVAIHGTAKWATVAEALGGRSGKQCRERWNNHLNPDLRKGGWTKEEDEIILKLQARLGNQWAKMMEWLPGRSDNGIKNRWHSAMRTRGPTQPGDPGHVSKETHAAAAAASAKVDAERKKNGKNKSSNSSNAATKAESNPNNSSETTNVPVSSWDDLTYDRSTNKQTDRQSRPTRSFFAKFHQGFGKAEAFIGNLKSSRKRMEEAGVSVSDVYQRIEPASIGFPETSIICKFVDGRYKIYDQGIIWSSIKVASQDLKGNVNSIGRWGWQHKTQHSKKKPPASGTSSHDVLGDADILSDKEPNPEPGDDEEELAKESSSGDLEEELEDICDPLIILEDRTRQTKSKGPSAQRARSAETRSFFAKFHQGYKPTLKGEVYQLIEPASIGLPETSIICRFVDGRYKIYDQGVVWSSINDAARDLKVNLHSITVNQHSKKKPPASGTSSHDVLGDADIIFEQSRAHMKAINPMDGSEEDGSEEDGSEEDVFLRMSFNERVKRAEQRWKEEQRQLSLAGGSFSVPKTKRRKVTKGQSASEPLAVDLSSPTFDDISLSSTPRKSALTDRMSADAELSDVEIVPDPRSEKKKNEKSGKSDSSIEQGAMHGTAERKGGE</sequence>
<dbReference type="GO" id="GO:0033993">
    <property type="term" value="P:response to lipid"/>
    <property type="evidence" value="ECO:0007669"/>
    <property type="project" value="UniProtKB-ARBA"/>
</dbReference>
<evidence type="ECO:0000256" key="5">
    <source>
        <dbReference type="SAM" id="MobiDB-lite"/>
    </source>
</evidence>
<evidence type="ECO:0000259" key="7">
    <source>
        <dbReference type="PROSITE" id="PS51294"/>
    </source>
</evidence>
<feature type="compositionally biased region" description="Low complexity" evidence="5">
    <location>
        <begin position="155"/>
        <end position="179"/>
    </location>
</feature>
<feature type="region of interest" description="Disordered" evidence="5">
    <location>
        <begin position="544"/>
        <end position="641"/>
    </location>
</feature>
<evidence type="ECO:0000256" key="2">
    <source>
        <dbReference type="ARBA" id="ARBA00022737"/>
    </source>
</evidence>
<feature type="compositionally biased region" description="Basic and acidic residues" evidence="5">
    <location>
        <begin position="607"/>
        <end position="621"/>
    </location>
</feature>
<dbReference type="EMBL" id="BRYA01000638">
    <property type="protein sequence ID" value="GMI27099.1"/>
    <property type="molecule type" value="Genomic_DNA"/>
</dbReference>
<organism evidence="8 9">
    <name type="scientific">Triparma columacea</name>
    <dbReference type="NCBI Taxonomy" id="722753"/>
    <lineage>
        <taxon>Eukaryota</taxon>
        <taxon>Sar</taxon>
        <taxon>Stramenopiles</taxon>
        <taxon>Ochrophyta</taxon>
        <taxon>Bolidophyceae</taxon>
        <taxon>Parmales</taxon>
        <taxon>Triparmaceae</taxon>
        <taxon>Triparma</taxon>
    </lineage>
</organism>
<keyword evidence="3" id="KW-0238">DNA-binding</keyword>
<dbReference type="GO" id="GO:0050891">
    <property type="term" value="P:multicellular organismal-level water homeostasis"/>
    <property type="evidence" value="ECO:0007669"/>
    <property type="project" value="UniProtKB-ARBA"/>
</dbReference>
<dbReference type="GO" id="GO:0032875">
    <property type="term" value="P:regulation of DNA endoreduplication"/>
    <property type="evidence" value="ECO:0007669"/>
    <property type="project" value="UniProtKB-ARBA"/>
</dbReference>
<comment type="subcellular location">
    <subcellularLocation>
        <location evidence="1">Nucleus</location>
    </subcellularLocation>
</comment>
<dbReference type="PANTHER" id="PTHR45614:SF274">
    <property type="entry name" value="MYB-LIKE DNA-BINDING PROTEIN"/>
    <property type="match status" value="1"/>
</dbReference>
<dbReference type="GO" id="GO:1902584">
    <property type="term" value="P:positive regulation of response to water deprivation"/>
    <property type="evidence" value="ECO:0007669"/>
    <property type="project" value="UniProtKB-ARBA"/>
</dbReference>
<feature type="domain" description="Myb-like" evidence="6">
    <location>
        <begin position="66"/>
        <end position="116"/>
    </location>
</feature>
<dbReference type="Pfam" id="PF00249">
    <property type="entry name" value="Myb_DNA-binding"/>
    <property type="match status" value="2"/>
</dbReference>
<dbReference type="GO" id="GO:2000037">
    <property type="term" value="P:regulation of stomatal complex patterning"/>
    <property type="evidence" value="ECO:0007669"/>
    <property type="project" value="UniProtKB-ARBA"/>
</dbReference>
<dbReference type="PANTHER" id="PTHR45614">
    <property type="entry name" value="MYB PROTEIN-RELATED"/>
    <property type="match status" value="1"/>
</dbReference>
<dbReference type="Proteomes" id="UP001165065">
    <property type="component" value="Unassembled WGS sequence"/>
</dbReference>
<evidence type="ECO:0000256" key="1">
    <source>
        <dbReference type="ARBA" id="ARBA00004123"/>
    </source>
</evidence>
<dbReference type="SUPFAM" id="SSF46689">
    <property type="entry name" value="Homeodomain-like"/>
    <property type="match status" value="1"/>
</dbReference>
<dbReference type="InterPro" id="IPR001005">
    <property type="entry name" value="SANT/Myb"/>
</dbReference>
<evidence type="ECO:0000259" key="6">
    <source>
        <dbReference type="PROSITE" id="PS50090"/>
    </source>
</evidence>
<feature type="compositionally biased region" description="Basic and acidic residues" evidence="5">
    <location>
        <begin position="189"/>
        <end position="202"/>
    </location>
</feature>
<accession>A0A9W7L3W2</accession>
<dbReference type="PROSITE" id="PS50090">
    <property type="entry name" value="MYB_LIKE"/>
    <property type="match status" value="2"/>
</dbReference>
<keyword evidence="4" id="KW-0539">Nucleus</keyword>
<dbReference type="PROSITE" id="PS51294">
    <property type="entry name" value="HTH_MYB"/>
    <property type="match status" value="2"/>
</dbReference>
<reference evidence="9" key="1">
    <citation type="journal article" date="2023" name="Commun. Biol.">
        <title>Genome analysis of Parmales, the sister group of diatoms, reveals the evolutionary specialization of diatoms from phago-mixotrophs to photoautotrophs.</title>
        <authorList>
            <person name="Ban H."/>
            <person name="Sato S."/>
            <person name="Yoshikawa S."/>
            <person name="Yamada K."/>
            <person name="Nakamura Y."/>
            <person name="Ichinomiya M."/>
            <person name="Sato N."/>
            <person name="Blanc-Mathieu R."/>
            <person name="Endo H."/>
            <person name="Kuwata A."/>
            <person name="Ogata H."/>
        </authorList>
    </citation>
    <scope>NUCLEOTIDE SEQUENCE [LARGE SCALE GENOMIC DNA]</scope>
</reference>
<dbReference type="InterPro" id="IPR050560">
    <property type="entry name" value="MYB_TF"/>
</dbReference>
<dbReference type="GO" id="GO:0005634">
    <property type="term" value="C:nucleus"/>
    <property type="evidence" value="ECO:0007669"/>
    <property type="project" value="UniProtKB-SubCell"/>
</dbReference>
<keyword evidence="9" id="KW-1185">Reference proteome</keyword>
<dbReference type="InterPro" id="IPR009057">
    <property type="entry name" value="Homeodomain-like_sf"/>
</dbReference>
<dbReference type="FunFam" id="1.10.10.60:FF:000355">
    <property type="entry name" value="Transcription factor MYB124"/>
    <property type="match status" value="1"/>
</dbReference>
<name>A0A9W7L3W2_9STRA</name>
<keyword evidence="2" id="KW-0677">Repeat</keyword>
<feature type="region of interest" description="Disordered" evidence="5">
    <location>
        <begin position="300"/>
        <end position="354"/>
    </location>
</feature>
<proteinExistence type="predicted"/>
<dbReference type="GO" id="GO:1901002">
    <property type="term" value="P:positive regulation of response to salt stress"/>
    <property type="evidence" value="ECO:0007669"/>
    <property type="project" value="UniProtKB-ARBA"/>
</dbReference>
<evidence type="ECO:0000256" key="3">
    <source>
        <dbReference type="ARBA" id="ARBA00023125"/>
    </source>
</evidence>
<dbReference type="InterPro" id="IPR017930">
    <property type="entry name" value="Myb_dom"/>
</dbReference>
<gene>
    <name evidence="8" type="ORF">TrCOL_g6199</name>
</gene>
<protein>
    <recommendedName>
        <fullName evidence="10">MYB transcription factor</fullName>
    </recommendedName>
</protein>
<dbReference type="AlphaFoldDB" id="A0A9W7L3W2"/>
<feature type="domain" description="HTH myb-type" evidence="7">
    <location>
        <begin position="14"/>
        <end position="69"/>
    </location>
</feature>
<dbReference type="OrthoDB" id="2143914at2759"/>
<dbReference type="CDD" id="cd00167">
    <property type="entry name" value="SANT"/>
    <property type="match status" value="2"/>
</dbReference>
<evidence type="ECO:0000256" key="4">
    <source>
        <dbReference type="ARBA" id="ARBA00023242"/>
    </source>
</evidence>
<dbReference type="GO" id="GO:0000978">
    <property type="term" value="F:RNA polymerase II cis-regulatory region sequence-specific DNA binding"/>
    <property type="evidence" value="ECO:0007669"/>
    <property type="project" value="TreeGrafter"/>
</dbReference>
<evidence type="ECO:0008006" key="10">
    <source>
        <dbReference type="Google" id="ProtNLM"/>
    </source>
</evidence>
<evidence type="ECO:0000313" key="8">
    <source>
        <dbReference type="EMBL" id="GMI27099.1"/>
    </source>
</evidence>
<feature type="compositionally biased region" description="Polar residues" evidence="5">
    <location>
        <begin position="572"/>
        <end position="586"/>
    </location>
</feature>
<feature type="domain" description="Myb-like" evidence="6">
    <location>
        <begin position="14"/>
        <end position="65"/>
    </location>
</feature>
<evidence type="ECO:0000313" key="9">
    <source>
        <dbReference type="Proteomes" id="UP001165065"/>
    </source>
</evidence>
<dbReference type="GO" id="GO:1902806">
    <property type="term" value="P:regulation of cell cycle G1/S phase transition"/>
    <property type="evidence" value="ECO:0007669"/>
    <property type="project" value="UniProtKB-ARBA"/>
</dbReference>
<dbReference type="GO" id="GO:0000981">
    <property type="term" value="F:DNA-binding transcription factor activity, RNA polymerase II-specific"/>
    <property type="evidence" value="ECO:0007669"/>
    <property type="project" value="TreeGrafter"/>
</dbReference>
<dbReference type="Gene3D" id="1.10.10.60">
    <property type="entry name" value="Homeodomain-like"/>
    <property type="match status" value="2"/>
</dbReference>